<protein>
    <submittedName>
        <fullName evidence="2">Uncharacterized protein</fullName>
    </submittedName>
</protein>
<dbReference type="Proteomes" id="UP001305414">
    <property type="component" value="Unassembled WGS sequence"/>
</dbReference>
<proteinExistence type="predicted"/>
<dbReference type="EMBL" id="JAWHQM010000048">
    <property type="protein sequence ID" value="KAK5635116.1"/>
    <property type="molecule type" value="Genomic_DNA"/>
</dbReference>
<comment type="caution">
    <text evidence="2">The sequence shown here is derived from an EMBL/GenBank/DDBJ whole genome shotgun (WGS) entry which is preliminary data.</text>
</comment>
<sequence length="74" mass="7678">MVFKSIPAIVDDPRPKSSSSSSSSSSTRVDDAITEDRNEEGGGGDGGGTRSTELCSSYPVASELPLGTRMPLED</sequence>
<reference evidence="2 3" key="1">
    <citation type="submission" date="2023-10" db="EMBL/GenBank/DDBJ databases">
        <title>Draft genome sequence of Xylaria bambusicola isolate GMP-LS, the root and basal stem rot pathogen of sugarcane in Indonesia.</title>
        <authorList>
            <person name="Selvaraj P."/>
            <person name="Muralishankar V."/>
            <person name="Muruganantham S."/>
            <person name="Sp S."/>
            <person name="Haryani S."/>
            <person name="Lau K.J.X."/>
            <person name="Naqvi N.I."/>
        </authorList>
    </citation>
    <scope>NUCLEOTIDE SEQUENCE [LARGE SCALE GENOMIC DNA]</scope>
    <source>
        <strain evidence="2">GMP-LS</strain>
    </source>
</reference>
<dbReference type="AlphaFoldDB" id="A0AAN7UXN7"/>
<evidence type="ECO:0000313" key="2">
    <source>
        <dbReference type="EMBL" id="KAK5635116.1"/>
    </source>
</evidence>
<accession>A0AAN7UXN7</accession>
<feature type="compositionally biased region" description="Low complexity" evidence="1">
    <location>
        <begin position="17"/>
        <end position="26"/>
    </location>
</feature>
<evidence type="ECO:0000313" key="3">
    <source>
        <dbReference type="Proteomes" id="UP001305414"/>
    </source>
</evidence>
<feature type="compositionally biased region" description="Basic and acidic residues" evidence="1">
    <location>
        <begin position="28"/>
        <end position="40"/>
    </location>
</feature>
<evidence type="ECO:0000256" key="1">
    <source>
        <dbReference type="SAM" id="MobiDB-lite"/>
    </source>
</evidence>
<keyword evidence="3" id="KW-1185">Reference proteome</keyword>
<gene>
    <name evidence="2" type="ORF">RRF57_010828</name>
</gene>
<name>A0AAN7UXN7_9PEZI</name>
<feature type="region of interest" description="Disordered" evidence="1">
    <location>
        <begin position="1"/>
        <end position="74"/>
    </location>
</feature>
<organism evidence="2 3">
    <name type="scientific">Xylaria bambusicola</name>
    <dbReference type="NCBI Taxonomy" id="326684"/>
    <lineage>
        <taxon>Eukaryota</taxon>
        <taxon>Fungi</taxon>
        <taxon>Dikarya</taxon>
        <taxon>Ascomycota</taxon>
        <taxon>Pezizomycotina</taxon>
        <taxon>Sordariomycetes</taxon>
        <taxon>Xylariomycetidae</taxon>
        <taxon>Xylariales</taxon>
        <taxon>Xylariaceae</taxon>
        <taxon>Xylaria</taxon>
    </lineage>
</organism>